<protein>
    <submittedName>
        <fullName evidence="1">ATPase</fullName>
    </submittedName>
</protein>
<dbReference type="InterPro" id="IPR027417">
    <property type="entry name" value="P-loop_NTPase"/>
</dbReference>
<dbReference type="EMBL" id="JACVXD010000005">
    <property type="protein sequence ID" value="MBD0824419.1"/>
    <property type="molecule type" value="Genomic_DNA"/>
</dbReference>
<gene>
    <name evidence="1" type="ORF">ICJ85_10370</name>
</gene>
<dbReference type="Proteomes" id="UP000621516">
    <property type="component" value="Unassembled WGS sequence"/>
</dbReference>
<reference evidence="1 2" key="1">
    <citation type="journal article" date="2018" name="J. Microbiol.">
        <title>Aestuariibaculum marinum sp. nov., a marine bacterium isolated from seawater in South Korea.</title>
        <authorList>
            <person name="Choi J."/>
            <person name="Lee D."/>
            <person name="Jang J.H."/>
            <person name="Cha S."/>
            <person name="Seo T."/>
        </authorList>
    </citation>
    <scope>NUCLEOTIDE SEQUENCE [LARGE SCALE GENOMIC DNA]</scope>
    <source>
        <strain evidence="1 2">IP7</strain>
    </source>
</reference>
<keyword evidence="2" id="KW-1185">Reference proteome</keyword>
<comment type="caution">
    <text evidence="1">The sequence shown here is derived from an EMBL/GenBank/DDBJ whole genome shotgun (WGS) entry which is preliminary data.</text>
</comment>
<organism evidence="1 2">
    <name type="scientific">Aestuariibaculum marinum</name>
    <dbReference type="NCBI Taxonomy" id="2683592"/>
    <lineage>
        <taxon>Bacteria</taxon>
        <taxon>Pseudomonadati</taxon>
        <taxon>Bacteroidota</taxon>
        <taxon>Flavobacteriia</taxon>
        <taxon>Flavobacteriales</taxon>
        <taxon>Flavobacteriaceae</taxon>
    </lineage>
</organism>
<dbReference type="RefSeq" id="WP_188223720.1">
    <property type="nucleotide sequence ID" value="NZ_JACVXD010000005.1"/>
</dbReference>
<dbReference type="Gene3D" id="3.40.50.300">
    <property type="entry name" value="P-loop containing nucleotide triphosphate hydrolases"/>
    <property type="match status" value="1"/>
</dbReference>
<evidence type="ECO:0000313" key="2">
    <source>
        <dbReference type="Proteomes" id="UP000621516"/>
    </source>
</evidence>
<dbReference type="SUPFAM" id="SSF52540">
    <property type="entry name" value="P-loop containing nucleoside triphosphate hydrolases"/>
    <property type="match status" value="1"/>
</dbReference>
<sequence>MSSFSSNFNPKQPHIITEGAVSYELGELKGKVISYDFQKILIYLEAKGKLLFGRQFKIYEEDHEVLLKLVTYYIQDKSYCEHLGLDIEKGIMLSGPVGCGKTTLMKLLPCIAPYKKPYKIIPARNIVFGFNNLGHKIIEDYSDNQSYCFDDLGVEATGKHFGSDCNVLGEILLSRYDINSITSFQNSNPQNVIPSAVQGRIARNKTHVTTNLNAQELEDKYGERVRSRMRSMFNLIAFNYDAKDKRD</sequence>
<name>A0A8J6PUG1_9FLAO</name>
<evidence type="ECO:0000313" key="1">
    <source>
        <dbReference type="EMBL" id="MBD0824419.1"/>
    </source>
</evidence>
<dbReference type="AlphaFoldDB" id="A0A8J6PUG1"/>
<proteinExistence type="predicted"/>
<accession>A0A8J6PUG1</accession>